<protein>
    <submittedName>
        <fullName evidence="1">Uncharacterized protein</fullName>
    </submittedName>
</protein>
<proteinExistence type="predicted"/>
<accession>A0A1I5AVL0</accession>
<reference evidence="2" key="1">
    <citation type="submission" date="2016-10" db="EMBL/GenBank/DDBJ databases">
        <authorList>
            <person name="Varghese N."/>
            <person name="Submissions S."/>
        </authorList>
    </citation>
    <scope>NUCLEOTIDE SEQUENCE [LARGE SCALE GENOMIC DNA]</scope>
    <source>
        <strain evidence="2">CGMCC 1.11101</strain>
    </source>
</reference>
<name>A0A1I5AVL0_9MICO</name>
<dbReference type="EMBL" id="FOVM01000004">
    <property type="protein sequence ID" value="SFN66494.1"/>
    <property type="molecule type" value="Genomic_DNA"/>
</dbReference>
<gene>
    <name evidence="1" type="ORF">SAMN05216219_1567</name>
</gene>
<dbReference type="Proteomes" id="UP000198867">
    <property type="component" value="Unassembled WGS sequence"/>
</dbReference>
<keyword evidence="2" id="KW-1185">Reference proteome</keyword>
<dbReference type="AlphaFoldDB" id="A0A1I5AVL0"/>
<dbReference type="RefSeq" id="WP_090710313.1">
    <property type="nucleotide sequence ID" value="NZ_FOVM01000004.1"/>
</dbReference>
<sequence>MSVTRDEMIDAKADAQAAILRIIEKETARVTEANMNAAGRASAVRDLALAFRYVVGGQQPGAVSVESK</sequence>
<dbReference type="STRING" id="995034.SAMN05216219_1567"/>
<evidence type="ECO:0000313" key="2">
    <source>
        <dbReference type="Proteomes" id="UP000198867"/>
    </source>
</evidence>
<organism evidence="1 2">
    <name type="scientific">Mycetocola miduiensis</name>
    <dbReference type="NCBI Taxonomy" id="995034"/>
    <lineage>
        <taxon>Bacteria</taxon>
        <taxon>Bacillati</taxon>
        <taxon>Actinomycetota</taxon>
        <taxon>Actinomycetes</taxon>
        <taxon>Micrococcales</taxon>
        <taxon>Microbacteriaceae</taxon>
        <taxon>Mycetocola</taxon>
    </lineage>
</organism>
<evidence type="ECO:0000313" key="1">
    <source>
        <dbReference type="EMBL" id="SFN66494.1"/>
    </source>
</evidence>